<protein>
    <recommendedName>
        <fullName evidence="3">DUF370 domain-containing protein</fullName>
    </recommendedName>
</protein>
<gene>
    <name evidence="1" type="ORF">SAMN02745168_1637</name>
</gene>
<dbReference type="EMBL" id="FWXW01000003">
    <property type="protein sequence ID" value="SMC57409.1"/>
    <property type="molecule type" value="Genomic_DNA"/>
</dbReference>
<evidence type="ECO:0008006" key="3">
    <source>
        <dbReference type="Google" id="ProtNLM"/>
    </source>
</evidence>
<accession>A0A1W2A9I6</accession>
<sequence>MYLHLGQNRVVPMKSVIGLFDLDNTSCSHITRKFLERAEKEKKTVNVSEELPKSFAVCEEKGTVRVYISQLSTATLLKRTEAINRVRDD</sequence>
<name>A0A1W2A9I6_9FIRM</name>
<proteinExistence type="predicted"/>
<reference evidence="1 2" key="1">
    <citation type="submission" date="2017-04" db="EMBL/GenBank/DDBJ databases">
        <authorList>
            <person name="Afonso C.L."/>
            <person name="Miller P.J."/>
            <person name="Scott M.A."/>
            <person name="Spackman E."/>
            <person name="Goraichik I."/>
            <person name="Dimitrov K.M."/>
            <person name="Suarez D.L."/>
            <person name="Swayne D.E."/>
        </authorList>
    </citation>
    <scope>NUCLEOTIDE SEQUENCE [LARGE SCALE GENOMIC DNA]</scope>
    <source>
        <strain evidence="1 2">DSM 12816</strain>
    </source>
</reference>
<dbReference type="RefSeq" id="WP_084234302.1">
    <property type="nucleotide sequence ID" value="NZ_FWXW01000003.1"/>
</dbReference>
<organism evidence="1 2">
    <name type="scientific">Papillibacter cinnamivorans DSM 12816</name>
    <dbReference type="NCBI Taxonomy" id="1122930"/>
    <lineage>
        <taxon>Bacteria</taxon>
        <taxon>Bacillati</taxon>
        <taxon>Bacillota</taxon>
        <taxon>Clostridia</taxon>
        <taxon>Eubacteriales</taxon>
        <taxon>Oscillospiraceae</taxon>
        <taxon>Papillibacter</taxon>
    </lineage>
</organism>
<dbReference type="NCBIfam" id="NF046065">
    <property type="entry name" value="MtxRegRemB"/>
    <property type="match status" value="1"/>
</dbReference>
<keyword evidence="2" id="KW-1185">Reference proteome</keyword>
<evidence type="ECO:0000313" key="2">
    <source>
        <dbReference type="Proteomes" id="UP000192790"/>
    </source>
</evidence>
<dbReference type="STRING" id="1122930.SAMN02745168_1637"/>
<dbReference type="Proteomes" id="UP000192790">
    <property type="component" value="Unassembled WGS sequence"/>
</dbReference>
<dbReference type="AlphaFoldDB" id="A0A1W2A9I6"/>
<dbReference type="OrthoDB" id="9811390at2"/>
<evidence type="ECO:0000313" key="1">
    <source>
        <dbReference type="EMBL" id="SMC57409.1"/>
    </source>
</evidence>